<reference evidence="7 8" key="1">
    <citation type="submission" date="2017-06" db="EMBL/GenBank/DDBJ databases">
        <authorList>
            <person name="Varghese N."/>
            <person name="Submissions S."/>
        </authorList>
    </citation>
    <scope>NUCLEOTIDE SEQUENCE [LARGE SCALE GENOMIC DNA]</scope>
    <source>
        <strain evidence="7 8">DSM 26989</strain>
    </source>
</reference>
<evidence type="ECO:0000256" key="4">
    <source>
        <dbReference type="ARBA" id="ARBA00022679"/>
    </source>
</evidence>
<dbReference type="EMBL" id="FZNZ01000037">
    <property type="protein sequence ID" value="SNS08151.1"/>
    <property type="molecule type" value="Genomic_DNA"/>
</dbReference>
<dbReference type="GO" id="GO:0016746">
    <property type="term" value="F:acyltransferase activity"/>
    <property type="evidence" value="ECO:0007669"/>
    <property type="project" value="UniProtKB-KW"/>
</dbReference>
<organism evidence="7 8">
    <name type="scientific">Prevotella jejuni</name>
    <dbReference type="NCBI Taxonomy" id="1177574"/>
    <lineage>
        <taxon>Bacteria</taxon>
        <taxon>Pseudomonadati</taxon>
        <taxon>Bacteroidota</taxon>
        <taxon>Bacteroidia</taxon>
        <taxon>Bacteroidales</taxon>
        <taxon>Prevotellaceae</taxon>
        <taxon>Prevotella</taxon>
    </lineage>
</organism>
<keyword evidence="6 7" id="KW-0012">Acyltransferase</keyword>
<evidence type="ECO:0000313" key="7">
    <source>
        <dbReference type="EMBL" id="SNS08151.1"/>
    </source>
</evidence>
<evidence type="ECO:0000256" key="2">
    <source>
        <dbReference type="ARBA" id="ARBA00022475"/>
    </source>
</evidence>
<keyword evidence="2" id="KW-1003">Cell membrane</keyword>
<keyword evidence="3" id="KW-0997">Cell inner membrane</keyword>
<dbReference type="PANTHER" id="PTHR30606">
    <property type="entry name" value="LIPID A BIOSYNTHESIS LAUROYL ACYLTRANSFERASE"/>
    <property type="match status" value="1"/>
</dbReference>
<protein>
    <submittedName>
        <fullName evidence="7">Predicted acyltransferase, LPLAT superfamily</fullName>
    </submittedName>
</protein>
<proteinExistence type="predicted"/>
<keyword evidence="8" id="KW-1185">Reference proteome</keyword>
<evidence type="ECO:0000256" key="6">
    <source>
        <dbReference type="ARBA" id="ARBA00023315"/>
    </source>
</evidence>
<comment type="caution">
    <text evidence="7">The sequence shown here is derived from an EMBL/GenBank/DDBJ whole genome shotgun (WGS) entry which is preliminary data.</text>
</comment>
<keyword evidence="5" id="KW-0472">Membrane</keyword>
<dbReference type="Pfam" id="PF03279">
    <property type="entry name" value="Lip_A_acyltrans"/>
    <property type="match status" value="1"/>
</dbReference>
<dbReference type="KEGG" id="pje:CRM71_11855"/>
<dbReference type="Proteomes" id="UP000198427">
    <property type="component" value="Unassembled WGS sequence"/>
</dbReference>
<evidence type="ECO:0000256" key="1">
    <source>
        <dbReference type="ARBA" id="ARBA00004533"/>
    </source>
</evidence>
<gene>
    <name evidence="7" type="ORF">SAMN06265364_13723</name>
</gene>
<dbReference type="CDD" id="cd07984">
    <property type="entry name" value="LPLAT_LABLAT-like"/>
    <property type="match status" value="1"/>
</dbReference>
<dbReference type="GeneID" id="94030060"/>
<dbReference type="GO" id="GO:0009247">
    <property type="term" value="P:glycolipid biosynthetic process"/>
    <property type="evidence" value="ECO:0007669"/>
    <property type="project" value="UniProtKB-ARBA"/>
</dbReference>
<dbReference type="AlphaFoldDB" id="A0A2K9HBP2"/>
<dbReference type="InterPro" id="IPR004960">
    <property type="entry name" value="LipA_acyltrans"/>
</dbReference>
<dbReference type="RefSeq" id="WP_089367053.1">
    <property type="nucleotide sequence ID" value="NZ_CP023864.1"/>
</dbReference>
<dbReference type="GO" id="GO:0005886">
    <property type="term" value="C:plasma membrane"/>
    <property type="evidence" value="ECO:0007669"/>
    <property type="project" value="UniProtKB-SubCell"/>
</dbReference>
<evidence type="ECO:0000256" key="5">
    <source>
        <dbReference type="ARBA" id="ARBA00023136"/>
    </source>
</evidence>
<evidence type="ECO:0000256" key="3">
    <source>
        <dbReference type="ARBA" id="ARBA00022519"/>
    </source>
</evidence>
<accession>A0A2K9HBP2</accession>
<keyword evidence="4" id="KW-0808">Transferase</keyword>
<evidence type="ECO:0000313" key="8">
    <source>
        <dbReference type="Proteomes" id="UP000198427"/>
    </source>
</evidence>
<dbReference type="PANTHER" id="PTHR30606:SF10">
    <property type="entry name" value="PHOSPHATIDYLINOSITOL MANNOSIDE ACYLTRANSFERASE"/>
    <property type="match status" value="1"/>
</dbReference>
<name>A0A2K9HBP2_9BACT</name>
<comment type="subcellular location">
    <subcellularLocation>
        <location evidence="1">Cell inner membrane</location>
    </subcellularLocation>
</comment>
<sequence>MHRLLIQSLRWLDVRMVYLVTSLFVIPVCLLLNTNHSRTSAYHFYRYRLRYGRLRAAWSVYVNHCLFSQVVVDRFAVFAGKHFHLDIEGYENFRLLESEPKGFMIFSSHIGCYEVAGYSLISKTKRFNALVFGGEKATVMTGRQEVLGHHNIRMIPVKEDMSHLFLVNEALDNNEIMSMPADRIIGSAKSVTSVFMDAEARFPAGPLSVATMKGQDVLAVNVMKTSAKHYKVYVARLSYDKQAPRRQQIQQLADSYVKELERRVRQYPLQWFNFYDFWSR</sequence>
<dbReference type="OrthoDB" id="9808633at2"/>